<name>A0E0E3_PARTE</name>
<dbReference type="RefSeq" id="XP_001456157.1">
    <property type="nucleotide sequence ID" value="XM_001456120.1"/>
</dbReference>
<gene>
    <name evidence="1" type="ORF">GSPATT00021928001</name>
</gene>
<dbReference type="Proteomes" id="UP000000600">
    <property type="component" value="Unassembled WGS sequence"/>
</dbReference>
<dbReference type="InParanoid" id="A0E0E3"/>
<evidence type="ECO:0000313" key="2">
    <source>
        <dbReference type="Proteomes" id="UP000000600"/>
    </source>
</evidence>
<dbReference type="OrthoDB" id="10398396at2759"/>
<evidence type="ECO:0008006" key="3">
    <source>
        <dbReference type="Google" id="ProtNLM"/>
    </source>
</evidence>
<dbReference type="GeneID" id="5041942"/>
<protein>
    <recommendedName>
        <fullName evidence="3">ALMS motif domain-containing protein</fullName>
    </recommendedName>
</protein>
<sequence>MSNCGTPLCLTPQKNKEVKRRNVLLNVPDEMINYTPLEQITLPKNQRIRQSFSKFLCGNIDEKEFVRFKCFPQSINQPIQQTKKIRNRHEDYTIQLKRQAAKERAKQRWKRLAEVVQQNIQLRRQSDSNYQSKILSRIELGMKIQNQLAEQSATIEDLKSYKLQTMLVLKEKKKKQNQSCFISPKHYQFELQELFKEQSDQYLYIYHKNLPNTSKLSEKDYNQLLDTYLHKKQLFDQYLEQKKQRKLVKWKPMTSTSTFYSTSMSCQSNGLKRESPLMRLQKNPLEQQQQQRQTEYFLVNQINEVSNPKMATSIVSKKHQRPQNTKDKLKGIVKHNRIKSMDYAENDDDDGLNMSNASITEALLDQLYLGSQKLQSKLKQQNVVQKRVRDILRLQEMKVNTINANYQKLNKYQQKHQ</sequence>
<dbReference type="HOGENOM" id="CLU_031512_0_0_1"/>
<keyword evidence="2" id="KW-1185">Reference proteome</keyword>
<dbReference type="AlphaFoldDB" id="A0E0E3"/>
<reference evidence="1 2" key="1">
    <citation type="journal article" date="2006" name="Nature">
        <title>Global trends of whole-genome duplications revealed by the ciliate Paramecium tetraurelia.</title>
        <authorList>
            <consortium name="Genoscope"/>
            <person name="Aury J.-M."/>
            <person name="Jaillon O."/>
            <person name="Duret L."/>
            <person name="Noel B."/>
            <person name="Jubin C."/>
            <person name="Porcel B.M."/>
            <person name="Segurens B."/>
            <person name="Daubin V."/>
            <person name="Anthouard V."/>
            <person name="Aiach N."/>
            <person name="Arnaiz O."/>
            <person name="Billaut A."/>
            <person name="Beisson J."/>
            <person name="Blanc I."/>
            <person name="Bouhouche K."/>
            <person name="Camara F."/>
            <person name="Duharcourt S."/>
            <person name="Guigo R."/>
            <person name="Gogendeau D."/>
            <person name="Katinka M."/>
            <person name="Keller A.-M."/>
            <person name="Kissmehl R."/>
            <person name="Klotz C."/>
            <person name="Koll F."/>
            <person name="Le Moue A."/>
            <person name="Lepere C."/>
            <person name="Malinsky S."/>
            <person name="Nowacki M."/>
            <person name="Nowak J.K."/>
            <person name="Plattner H."/>
            <person name="Poulain J."/>
            <person name="Ruiz F."/>
            <person name="Serrano V."/>
            <person name="Zagulski M."/>
            <person name="Dessen P."/>
            <person name="Betermier M."/>
            <person name="Weissenbach J."/>
            <person name="Scarpelli C."/>
            <person name="Schachter V."/>
            <person name="Sperling L."/>
            <person name="Meyer E."/>
            <person name="Cohen J."/>
            <person name="Wincker P."/>
        </authorList>
    </citation>
    <scope>NUCLEOTIDE SEQUENCE [LARGE SCALE GENOMIC DNA]</scope>
    <source>
        <strain evidence="1 2">Stock d4-2</strain>
    </source>
</reference>
<organism evidence="1 2">
    <name type="scientific">Paramecium tetraurelia</name>
    <dbReference type="NCBI Taxonomy" id="5888"/>
    <lineage>
        <taxon>Eukaryota</taxon>
        <taxon>Sar</taxon>
        <taxon>Alveolata</taxon>
        <taxon>Ciliophora</taxon>
        <taxon>Intramacronucleata</taxon>
        <taxon>Oligohymenophorea</taxon>
        <taxon>Peniculida</taxon>
        <taxon>Parameciidae</taxon>
        <taxon>Paramecium</taxon>
    </lineage>
</organism>
<accession>A0E0E3</accession>
<proteinExistence type="predicted"/>
<dbReference type="KEGG" id="ptm:GSPATT00021928001"/>
<dbReference type="EMBL" id="CT868651">
    <property type="protein sequence ID" value="CAK88760.1"/>
    <property type="molecule type" value="Genomic_DNA"/>
</dbReference>
<evidence type="ECO:0000313" key="1">
    <source>
        <dbReference type="EMBL" id="CAK88760.1"/>
    </source>
</evidence>